<dbReference type="Proteomes" id="UP000002258">
    <property type="component" value="Chromosome 3"/>
</dbReference>
<reference evidence="11 12" key="1">
    <citation type="journal article" date="2007" name="Nat. Biotechnol.">
        <title>Genome sequence of the lignocellulose-bioconverting and xylose-fermenting yeast Pichia stipitis.</title>
        <authorList>
            <person name="Jeffries T.W."/>
            <person name="Grigoriev I.V."/>
            <person name="Grimwood J."/>
            <person name="Laplaza J.M."/>
            <person name="Aerts A."/>
            <person name="Salamov A."/>
            <person name="Schmutz J."/>
            <person name="Lindquist E."/>
            <person name="Dehal P."/>
            <person name="Shapiro H."/>
            <person name="Jin Y.S."/>
            <person name="Passoth V."/>
            <person name="Richardson P.M."/>
        </authorList>
    </citation>
    <scope>NUCLEOTIDE SEQUENCE [LARGE SCALE GENOMIC DNA]</scope>
    <source>
        <strain evidence="12">ATCC 58785 / CBS 6054 / NBRC 10063 / NRRL Y-11545</strain>
    </source>
</reference>
<evidence type="ECO:0000256" key="8">
    <source>
        <dbReference type="RuleBase" id="RU367053"/>
    </source>
</evidence>
<dbReference type="EC" id="3.6.1.74" evidence="8"/>
<dbReference type="AlphaFoldDB" id="A3LR10"/>
<comment type="function">
    <text evidence="8">First step of mRNA capping. Converts the 5'-triphosphate end of a nascent mRNA chain into a diphosphate end.</text>
</comment>
<organism evidence="11 12">
    <name type="scientific">Scheffersomyces stipitis (strain ATCC 58785 / CBS 6054 / NBRC 10063 / NRRL Y-11545)</name>
    <name type="common">Yeast</name>
    <name type="synonym">Pichia stipitis</name>
    <dbReference type="NCBI Taxonomy" id="322104"/>
    <lineage>
        <taxon>Eukaryota</taxon>
        <taxon>Fungi</taxon>
        <taxon>Dikarya</taxon>
        <taxon>Ascomycota</taxon>
        <taxon>Saccharomycotina</taxon>
        <taxon>Pichiomycetes</taxon>
        <taxon>Debaryomycetaceae</taxon>
        <taxon>Scheffersomyces</taxon>
    </lineage>
</organism>
<evidence type="ECO:0000256" key="7">
    <source>
        <dbReference type="ARBA" id="ARBA00047740"/>
    </source>
</evidence>
<dbReference type="GeneID" id="4837840"/>
<feature type="region of interest" description="Disordered" evidence="9">
    <location>
        <begin position="1"/>
        <end position="29"/>
    </location>
</feature>
<name>A3LR10_PICST</name>
<comment type="cofactor">
    <cofactor evidence="1 8">
        <name>Mg(2+)</name>
        <dbReference type="ChEBI" id="CHEBI:18420"/>
    </cofactor>
</comment>
<comment type="similarity">
    <text evidence="3 8">Belongs to the fungal TPase family.</text>
</comment>
<keyword evidence="12" id="KW-1185">Reference proteome</keyword>
<keyword evidence="4 8" id="KW-0507">mRNA processing</keyword>
<dbReference type="InterPro" id="IPR040343">
    <property type="entry name" value="Cet1/Ctl1"/>
</dbReference>
<dbReference type="CDD" id="cd07470">
    <property type="entry name" value="CYTH-like_mRNA_RTPase"/>
    <property type="match status" value="1"/>
</dbReference>
<dbReference type="PANTHER" id="PTHR28118:SF1">
    <property type="entry name" value="POLYNUCLEOTIDE 5'-TRIPHOSPHATASE CTL1-RELATED"/>
    <property type="match status" value="1"/>
</dbReference>
<dbReference type="SUPFAM" id="SSF55154">
    <property type="entry name" value="CYTH-like phosphatases"/>
    <property type="match status" value="1"/>
</dbReference>
<proteinExistence type="inferred from homology"/>
<dbReference type="InterPro" id="IPR037009">
    <property type="entry name" value="mRNA_triPase_Cet1_sf"/>
</dbReference>
<sequence>MNVGSILNNDSPPSDHEQEISPTQSVHQRHSIVNILNDPPPEPERQTSFVKPVPAPSAHLATSIKSNSIANITNDRDVDISTGRESTINVSRTSNNDPASKQDVDELTRIKQLRKSRKPKRYTVPPIWAQEWIPPNRAHLIDSSDIGNQNGQSVRTTLSDKPVFDYTSTRSVDLQCSITGVIPPPSLTRTMAEWIFANFSNIEERNRKYVELELKFGKIVDKRTGNRINLSVITECIFTDHSSVHFDMQVEEIAWNEIRKFFEELEKSYQEDTRGQARERPRRKFNMLDTDITDSIYQVGGKGEHIRRIRISKDNSLNPPRYTAIEKTRVADMYIHNPSNMYDLRLSLSLELPVPEGNIEGIMAKNKPSIVREKKRNTWTHSPTITQFDLTRVLVPREAKNKHGKKITNHDINFEVEMEIDTLEVFNAIDKITSGTDTFRLEELVEVFVNNARVLNNRVTKLALP</sequence>
<dbReference type="eggNOG" id="ENOG502RZAX">
    <property type="taxonomic scope" value="Eukaryota"/>
</dbReference>
<evidence type="ECO:0000256" key="1">
    <source>
        <dbReference type="ARBA" id="ARBA00001946"/>
    </source>
</evidence>
<evidence type="ECO:0000256" key="2">
    <source>
        <dbReference type="ARBA" id="ARBA00004123"/>
    </source>
</evidence>
<dbReference type="KEGG" id="pic:PICST_82650"/>
<evidence type="ECO:0000256" key="9">
    <source>
        <dbReference type="SAM" id="MobiDB-lite"/>
    </source>
</evidence>
<dbReference type="InterPro" id="IPR033469">
    <property type="entry name" value="CYTH-like_dom_sf"/>
</dbReference>
<dbReference type="STRING" id="322104.A3LR10"/>
<feature type="domain" description="mRNA triphosphatase Cet1-like" evidence="10">
    <location>
        <begin position="185"/>
        <end position="420"/>
    </location>
</feature>
<dbReference type="Pfam" id="PF02940">
    <property type="entry name" value="mRNA_triPase"/>
    <property type="match status" value="1"/>
</dbReference>
<evidence type="ECO:0000313" key="11">
    <source>
        <dbReference type="EMBL" id="ABN65655.2"/>
    </source>
</evidence>
<comment type="subunit">
    <text evidence="8">Heterodimer. The mRNA-capping enzyme is composed of two separate chains alpha and beta, respectively a mRNA guanylyltransferase and an mRNA 5'-triphosphate monophosphatase.</text>
</comment>
<gene>
    <name evidence="11" type="ORF">PICST_82650</name>
</gene>
<accession>A3LR10</accession>
<dbReference type="GO" id="GO:0006370">
    <property type="term" value="P:7-methylguanosine mRNA capping"/>
    <property type="evidence" value="ECO:0007669"/>
    <property type="project" value="UniProtKB-UniRule"/>
</dbReference>
<feature type="compositionally biased region" description="Polar residues" evidence="9">
    <location>
        <begin position="1"/>
        <end position="12"/>
    </location>
</feature>
<dbReference type="FunCoup" id="A3LR10">
    <property type="interactions" value="72"/>
</dbReference>
<evidence type="ECO:0000259" key="10">
    <source>
        <dbReference type="Pfam" id="PF02940"/>
    </source>
</evidence>
<protein>
    <recommendedName>
        <fullName evidence="8">mRNA-capping enzyme subunit beta</fullName>
        <ecNumber evidence="8">3.6.1.74</ecNumber>
    </recommendedName>
    <alternativeName>
        <fullName evidence="8">mRNA 5'-phosphatase</fullName>
    </alternativeName>
    <alternativeName>
        <fullName evidence="8">mRNA 5'-triphosphate monophosphatase</fullName>
    </alternativeName>
</protein>
<dbReference type="RefSeq" id="XP_001383684.2">
    <property type="nucleotide sequence ID" value="XM_001383647.1"/>
</dbReference>
<evidence type="ECO:0000313" key="12">
    <source>
        <dbReference type="Proteomes" id="UP000002258"/>
    </source>
</evidence>
<dbReference type="PANTHER" id="PTHR28118">
    <property type="entry name" value="POLYNUCLEOTIDE 5'-TRIPHOSPHATASE-RELATED"/>
    <property type="match status" value="1"/>
</dbReference>
<evidence type="ECO:0000256" key="4">
    <source>
        <dbReference type="ARBA" id="ARBA00022664"/>
    </source>
</evidence>
<evidence type="ECO:0000256" key="5">
    <source>
        <dbReference type="ARBA" id="ARBA00022801"/>
    </source>
</evidence>
<dbReference type="GO" id="GO:0140818">
    <property type="term" value="F:mRNA 5'-triphosphate monophosphatase activity"/>
    <property type="evidence" value="ECO:0007669"/>
    <property type="project" value="UniProtKB-EC"/>
</dbReference>
<dbReference type="HOGENOM" id="CLU_028201_0_0_1"/>
<keyword evidence="5 8" id="KW-0378">Hydrolase</keyword>
<evidence type="ECO:0000256" key="6">
    <source>
        <dbReference type="ARBA" id="ARBA00023242"/>
    </source>
</evidence>
<keyword evidence="6 8" id="KW-0539">Nucleus</keyword>
<dbReference type="OMA" id="DWVYATI"/>
<dbReference type="OrthoDB" id="272147at2759"/>
<comment type="catalytic activity">
    <reaction evidence="7">
        <text>a 5'-end triphospho-ribonucleoside in mRNA + H2O = a 5'-end diphospho-ribonucleoside in mRNA + phosphate + H(+)</text>
        <dbReference type="Rhea" id="RHEA:67004"/>
        <dbReference type="Rhea" id="RHEA-COMP:17164"/>
        <dbReference type="Rhea" id="RHEA-COMP:17165"/>
        <dbReference type="ChEBI" id="CHEBI:15377"/>
        <dbReference type="ChEBI" id="CHEBI:15378"/>
        <dbReference type="ChEBI" id="CHEBI:43474"/>
        <dbReference type="ChEBI" id="CHEBI:167616"/>
        <dbReference type="ChEBI" id="CHEBI:167618"/>
        <dbReference type="EC" id="3.6.1.74"/>
    </reaction>
    <physiologicalReaction direction="left-to-right" evidence="7">
        <dbReference type="Rhea" id="RHEA:67005"/>
    </physiologicalReaction>
</comment>
<dbReference type="InterPro" id="IPR004206">
    <property type="entry name" value="mRNA_triPase_Cet1"/>
</dbReference>
<dbReference type="InParanoid" id="A3LR10"/>
<dbReference type="EMBL" id="CP000497">
    <property type="protein sequence ID" value="ABN65655.2"/>
    <property type="molecule type" value="Genomic_DNA"/>
</dbReference>
<dbReference type="Gene3D" id="3.20.100.10">
    <property type="entry name" value="mRNA triphosphatase Cet1-like"/>
    <property type="match status" value="1"/>
</dbReference>
<comment type="subcellular location">
    <subcellularLocation>
        <location evidence="2 8">Nucleus</location>
    </subcellularLocation>
</comment>
<keyword evidence="8" id="KW-0506">mRNA capping</keyword>
<evidence type="ECO:0000256" key="3">
    <source>
        <dbReference type="ARBA" id="ARBA00006345"/>
    </source>
</evidence>
<dbReference type="GO" id="GO:0004651">
    <property type="term" value="F:polynucleotide 5'-phosphatase activity"/>
    <property type="evidence" value="ECO:0007669"/>
    <property type="project" value="UniProtKB-UniRule"/>
</dbReference>
<dbReference type="GO" id="GO:0031533">
    <property type="term" value="C:mRNA capping enzyme complex"/>
    <property type="evidence" value="ECO:0007669"/>
    <property type="project" value="UniProtKB-UniRule"/>
</dbReference>